<feature type="compositionally biased region" description="Basic and acidic residues" evidence="1">
    <location>
        <begin position="36"/>
        <end position="45"/>
    </location>
</feature>
<feature type="non-terminal residue" evidence="2">
    <location>
        <position position="1"/>
    </location>
</feature>
<gene>
    <name evidence="2" type="ORF">FKW44_001993</name>
</gene>
<protein>
    <submittedName>
        <fullName evidence="2">Uncharacterized protein</fullName>
    </submittedName>
</protein>
<dbReference type="AlphaFoldDB" id="A0A7T8KJJ9"/>
<evidence type="ECO:0000256" key="1">
    <source>
        <dbReference type="SAM" id="MobiDB-lite"/>
    </source>
</evidence>
<organism evidence="2 3">
    <name type="scientific">Caligus rogercresseyi</name>
    <name type="common">Sea louse</name>
    <dbReference type="NCBI Taxonomy" id="217165"/>
    <lineage>
        <taxon>Eukaryota</taxon>
        <taxon>Metazoa</taxon>
        <taxon>Ecdysozoa</taxon>
        <taxon>Arthropoda</taxon>
        <taxon>Crustacea</taxon>
        <taxon>Multicrustacea</taxon>
        <taxon>Hexanauplia</taxon>
        <taxon>Copepoda</taxon>
        <taxon>Siphonostomatoida</taxon>
        <taxon>Caligidae</taxon>
        <taxon>Caligus</taxon>
    </lineage>
</organism>
<keyword evidence="3" id="KW-1185">Reference proteome</keyword>
<dbReference type="EMBL" id="CP045890">
    <property type="protein sequence ID" value="QQP57114.1"/>
    <property type="molecule type" value="Genomic_DNA"/>
</dbReference>
<name>A0A7T8KJJ9_CALRO</name>
<reference evidence="3" key="1">
    <citation type="submission" date="2021-01" db="EMBL/GenBank/DDBJ databases">
        <title>Caligus Genome Assembly.</title>
        <authorList>
            <person name="Gallardo-Escarate C."/>
        </authorList>
    </citation>
    <scope>NUCLEOTIDE SEQUENCE [LARGE SCALE GENOMIC DNA]</scope>
</reference>
<accession>A0A7T8KJJ9</accession>
<proteinExistence type="predicted"/>
<evidence type="ECO:0000313" key="2">
    <source>
        <dbReference type="EMBL" id="QQP57114.1"/>
    </source>
</evidence>
<dbReference type="Proteomes" id="UP000595437">
    <property type="component" value="Chromosome 1"/>
</dbReference>
<feature type="region of interest" description="Disordered" evidence="1">
    <location>
        <begin position="36"/>
        <end position="62"/>
    </location>
</feature>
<sequence length="62" mass="7133">ISKYLKTTGKRFNNLKQQKIHLKNCPLMGDKDRAHTAADYTRDYSQKGLGTRQSKPLEPDLN</sequence>
<feature type="non-terminal residue" evidence="2">
    <location>
        <position position="62"/>
    </location>
</feature>
<evidence type="ECO:0000313" key="3">
    <source>
        <dbReference type="Proteomes" id="UP000595437"/>
    </source>
</evidence>